<dbReference type="AlphaFoldDB" id="A0A934SUL0"/>
<evidence type="ECO:0000313" key="4">
    <source>
        <dbReference type="Proteomes" id="UP000622890"/>
    </source>
</evidence>
<accession>A0A934SUL0</accession>
<feature type="domain" description="DUF2382" evidence="2">
    <location>
        <begin position="25"/>
        <end position="133"/>
    </location>
</feature>
<keyword evidence="4" id="KW-1185">Reference proteome</keyword>
<protein>
    <submittedName>
        <fullName evidence="3">YsnF/AvaK domain-containing protein</fullName>
    </submittedName>
</protein>
<evidence type="ECO:0000259" key="2">
    <source>
        <dbReference type="Pfam" id="PF09557"/>
    </source>
</evidence>
<feature type="region of interest" description="Disordered" evidence="1">
    <location>
        <begin position="1"/>
        <end position="22"/>
    </location>
</feature>
<dbReference type="Proteomes" id="UP000622890">
    <property type="component" value="Unassembled WGS sequence"/>
</dbReference>
<dbReference type="NCBIfam" id="TIGR02271">
    <property type="entry name" value="YsnF/AvaK domain"/>
    <property type="match status" value="1"/>
</dbReference>
<dbReference type="InterPro" id="IPR052967">
    <property type="entry name" value="Stress_Response_Assoc"/>
</dbReference>
<name>A0A934SUL0_9BURK</name>
<organism evidence="3 4">
    <name type="scientific">Noviherbaspirillum pedocola</name>
    <dbReference type="NCBI Taxonomy" id="2801341"/>
    <lineage>
        <taxon>Bacteria</taxon>
        <taxon>Pseudomonadati</taxon>
        <taxon>Pseudomonadota</taxon>
        <taxon>Betaproteobacteria</taxon>
        <taxon>Burkholderiales</taxon>
        <taxon>Oxalobacteraceae</taxon>
        <taxon>Noviherbaspirillum</taxon>
    </lineage>
</organism>
<proteinExistence type="predicted"/>
<dbReference type="InterPro" id="IPR019060">
    <property type="entry name" value="DUF2382"/>
</dbReference>
<sequence length="146" mass="16142">MNEQKGKASLPGDAPSSATGAEQVLPVVEERLEVDKVKVNTGAVRVRKIVHEDVQTFDVPLQQEEVSVTRVPVNRVVEGKSEPRQEGDTLVIPVFREVVTTHLVLVEEVRITTRRVAGSSTQQATVRREEAVVERYDADSGSWKAE</sequence>
<dbReference type="Pfam" id="PF09557">
    <property type="entry name" value="DUF2382"/>
    <property type="match status" value="1"/>
</dbReference>
<reference evidence="3" key="1">
    <citation type="submission" date="2021-01" db="EMBL/GenBank/DDBJ databases">
        <title>Genome sequence of strain Noviherbaspirillum sp. DKR-6.</title>
        <authorList>
            <person name="Chaudhary D.K."/>
        </authorList>
    </citation>
    <scope>NUCLEOTIDE SEQUENCE</scope>
    <source>
        <strain evidence="3">DKR-6</strain>
    </source>
</reference>
<evidence type="ECO:0000256" key="1">
    <source>
        <dbReference type="SAM" id="MobiDB-lite"/>
    </source>
</evidence>
<comment type="caution">
    <text evidence="3">The sequence shown here is derived from an EMBL/GenBank/DDBJ whole genome shotgun (WGS) entry which is preliminary data.</text>
</comment>
<dbReference type="EMBL" id="JAEPBG010000009">
    <property type="protein sequence ID" value="MBK4736860.1"/>
    <property type="molecule type" value="Genomic_DNA"/>
</dbReference>
<dbReference type="RefSeq" id="WP_200594712.1">
    <property type="nucleotide sequence ID" value="NZ_JAEPBG010000009.1"/>
</dbReference>
<evidence type="ECO:0000313" key="3">
    <source>
        <dbReference type="EMBL" id="MBK4736860.1"/>
    </source>
</evidence>
<dbReference type="PANTHER" id="PTHR38463:SF1">
    <property type="entry name" value="STRESS RESPONSE PROTEIN YSNF"/>
    <property type="match status" value="1"/>
</dbReference>
<gene>
    <name evidence="3" type="ORF">JJB74_19740</name>
</gene>
<dbReference type="PANTHER" id="PTHR38463">
    <property type="entry name" value="STRESS RESPONSE PROTEIN YSNF"/>
    <property type="match status" value="1"/>
</dbReference>